<dbReference type="GO" id="GO:0016705">
    <property type="term" value="F:oxidoreductase activity, acting on paired donors, with incorporation or reduction of molecular oxygen"/>
    <property type="evidence" value="ECO:0007669"/>
    <property type="project" value="InterPro"/>
</dbReference>
<dbReference type="InterPro" id="IPR036661">
    <property type="entry name" value="Luciferase-like_sf"/>
</dbReference>
<accession>A0A256FR88</accession>
<sequence>MPASSSPEVLIGFLLAYTYHIWIGSDGVMPQMFPSGLEDFAELILPELPRRGLARSDYDGPTLRDNPGLKIPTHPATWVQSSDTLTAIKKAV</sequence>
<dbReference type="Gene3D" id="3.20.20.30">
    <property type="entry name" value="Luciferase-like domain"/>
    <property type="match status" value="1"/>
</dbReference>
<keyword evidence="2" id="KW-1185">Reference proteome</keyword>
<evidence type="ECO:0000313" key="2">
    <source>
        <dbReference type="Proteomes" id="UP000216478"/>
    </source>
</evidence>
<proteinExistence type="predicted"/>
<dbReference type="AlphaFoldDB" id="A0A256FR88"/>
<reference evidence="1 2" key="1">
    <citation type="submission" date="2017-07" db="EMBL/GenBank/DDBJ databases">
        <title>Phylogenetic study on the rhizospheric bacterium Ochrobactrum sp. A44.</title>
        <authorList>
            <person name="Krzyzanowska D.M."/>
            <person name="Ossowicki A."/>
            <person name="Rajewska M."/>
            <person name="Maciag T."/>
            <person name="Kaczynski Z."/>
            <person name="Czerwicka M."/>
            <person name="Jafra S."/>
        </authorList>
    </citation>
    <scope>NUCLEOTIDE SEQUENCE [LARGE SCALE GENOMIC DNA]</scope>
    <source>
        <strain evidence="1 2">OgA9a</strain>
    </source>
</reference>
<name>A0A256FR88_9HYPH</name>
<protein>
    <submittedName>
        <fullName evidence="1">Putative yxeK</fullName>
    </submittedName>
</protein>
<organism evidence="1 2">
    <name type="scientific">Brucella grignonensis</name>
    <dbReference type="NCBI Taxonomy" id="94627"/>
    <lineage>
        <taxon>Bacteria</taxon>
        <taxon>Pseudomonadati</taxon>
        <taxon>Pseudomonadota</taxon>
        <taxon>Alphaproteobacteria</taxon>
        <taxon>Hyphomicrobiales</taxon>
        <taxon>Brucellaceae</taxon>
        <taxon>Brucella/Ochrobactrum group</taxon>
        <taxon>Brucella</taxon>
    </lineage>
</organism>
<comment type="caution">
    <text evidence="1">The sequence shown here is derived from an EMBL/GenBank/DDBJ whole genome shotgun (WGS) entry which is preliminary data.</text>
</comment>
<dbReference type="Proteomes" id="UP000216478">
    <property type="component" value="Unassembled WGS sequence"/>
</dbReference>
<evidence type="ECO:0000313" key="1">
    <source>
        <dbReference type="EMBL" id="OYR17364.1"/>
    </source>
</evidence>
<dbReference type="EMBL" id="NNRL01000147">
    <property type="protein sequence ID" value="OYR17364.1"/>
    <property type="molecule type" value="Genomic_DNA"/>
</dbReference>
<dbReference type="RefSeq" id="WP_235818347.1">
    <property type="nucleotide sequence ID" value="NZ_JBHEER010000012.1"/>
</dbReference>
<dbReference type="SUPFAM" id="SSF51679">
    <property type="entry name" value="Bacterial luciferase-like"/>
    <property type="match status" value="1"/>
</dbReference>
<gene>
    <name evidence="1" type="ORF">CEV33_3820</name>
</gene>